<name>A0A9P7YNP7_9HELO</name>
<dbReference type="SUPFAM" id="SSF51905">
    <property type="entry name" value="FAD/NAD(P)-binding domain"/>
    <property type="match status" value="1"/>
</dbReference>
<evidence type="ECO:0000256" key="1">
    <source>
        <dbReference type="SAM" id="MobiDB-lite"/>
    </source>
</evidence>
<dbReference type="PANTHER" id="PTHR13847">
    <property type="entry name" value="SARCOSINE DEHYDROGENASE-RELATED"/>
    <property type="match status" value="1"/>
</dbReference>
<dbReference type="Gene3D" id="3.50.50.60">
    <property type="entry name" value="FAD/NAD(P)-binding domain"/>
    <property type="match status" value="1"/>
</dbReference>
<feature type="domain" description="FAD dependent oxidoreductase" evidence="2">
    <location>
        <begin position="44"/>
        <end position="444"/>
    </location>
</feature>
<dbReference type="AlphaFoldDB" id="A0A9P7YNP7"/>
<protein>
    <submittedName>
        <fullName evidence="3">FAD dependent oxidoreductase</fullName>
    </submittedName>
</protein>
<proteinExistence type="predicted"/>
<comment type="caution">
    <text evidence="3">The sequence shown here is derived from an EMBL/GenBank/DDBJ whole genome shotgun (WGS) entry which is preliminary data.</text>
</comment>
<dbReference type="InterPro" id="IPR036188">
    <property type="entry name" value="FAD/NAD-bd_sf"/>
</dbReference>
<evidence type="ECO:0000259" key="2">
    <source>
        <dbReference type="Pfam" id="PF01266"/>
    </source>
</evidence>
<gene>
    <name evidence="3" type="ORF">BJ875DRAFT_454693</name>
</gene>
<keyword evidence="4" id="KW-1185">Reference proteome</keyword>
<reference evidence="3" key="1">
    <citation type="journal article" date="2021" name="IMA Fungus">
        <title>Genomic characterization of three marine fungi, including Emericellopsis atlantica sp. nov. with signatures of a generalist lifestyle and marine biomass degradation.</title>
        <authorList>
            <person name="Hagestad O.C."/>
            <person name="Hou L."/>
            <person name="Andersen J.H."/>
            <person name="Hansen E.H."/>
            <person name="Altermark B."/>
            <person name="Li C."/>
            <person name="Kuhnert E."/>
            <person name="Cox R.J."/>
            <person name="Crous P.W."/>
            <person name="Spatafora J.W."/>
            <person name="Lail K."/>
            <person name="Amirebrahimi M."/>
            <person name="Lipzen A."/>
            <person name="Pangilinan J."/>
            <person name="Andreopoulos W."/>
            <person name="Hayes R.D."/>
            <person name="Ng V."/>
            <person name="Grigoriev I.V."/>
            <person name="Jackson S.A."/>
            <person name="Sutton T.D.S."/>
            <person name="Dobson A.D.W."/>
            <person name="Rama T."/>
        </authorList>
    </citation>
    <scope>NUCLEOTIDE SEQUENCE</scope>
    <source>
        <strain evidence="3">TRa018bII</strain>
    </source>
</reference>
<evidence type="ECO:0000313" key="4">
    <source>
        <dbReference type="Proteomes" id="UP000824998"/>
    </source>
</evidence>
<feature type="region of interest" description="Disordered" evidence="1">
    <location>
        <begin position="1"/>
        <end position="27"/>
    </location>
</feature>
<dbReference type="Proteomes" id="UP000824998">
    <property type="component" value="Unassembled WGS sequence"/>
</dbReference>
<dbReference type="EMBL" id="MU251393">
    <property type="protein sequence ID" value="KAG9237128.1"/>
    <property type="molecule type" value="Genomic_DNA"/>
</dbReference>
<dbReference type="GO" id="GO:0005737">
    <property type="term" value="C:cytoplasm"/>
    <property type="evidence" value="ECO:0007669"/>
    <property type="project" value="TreeGrafter"/>
</dbReference>
<organism evidence="3 4">
    <name type="scientific">Amylocarpus encephaloides</name>
    <dbReference type="NCBI Taxonomy" id="45428"/>
    <lineage>
        <taxon>Eukaryota</taxon>
        <taxon>Fungi</taxon>
        <taxon>Dikarya</taxon>
        <taxon>Ascomycota</taxon>
        <taxon>Pezizomycotina</taxon>
        <taxon>Leotiomycetes</taxon>
        <taxon>Helotiales</taxon>
        <taxon>Helotiales incertae sedis</taxon>
        <taxon>Amylocarpus</taxon>
    </lineage>
</organism>
<dbReference type="InterPro" id="IPR006076">
    <property type="entry name" value="FAD-dep_OxRdtase"/>
</dbReference>
<dbReference type="Gene3D" id="3.30.9.10">
    <property type="entry name" value="D-Amino Acid Oxidase, subunit A, domain 2"/>
    <property type="match status" value="1"/>
</dbReference>
<evidence type="ECO:0000313" key="3">
    <source>
        <dbReference type="EMBL" id="KAG9237128.1"/>
    </source>
</evidence>
<sequence length="486" mass="53542">MDARSQLPVSLPHANPTKSYWQDPPDPELANFLSSESLPEDLLDTVIIGCGITGTSVAWHLLNGKKAQGDGNKGEKIVMLEARQAGSGATGRNGGHTKAASYRSFPSNLQTLGKDEAIKIARLEYRTIQATHNFARAHNIDCESRNCDTVDIIYDDGQWADTISAIALMKEIFTEEGDKDGVARYHVYDASEAQKKFHVHGQGTEGESVKGAVCYEAGSISAYKFTIGILKLCMSRRLQLYTNTHATRIFKGLDGIWNIETERGVVKGKRVVVATNGYTARILKQFQGAIVPLRGQVTAQRPGSSMPSAGLETTYSFIYGSGYEYMISRPRDSMYPGDIVIGGGLVKAPQEGLYEYGTTDDTMINSIISTYINDSTESYFGSSWGDDHEDGRVRREWTGIMGYSPDGFPFVGEVPEKENMWIAAGFQGHGMALCWECGRGLVEMMDGVDAGEWFPEIFRVSKERMGRRFVGRLHTVPMGVEDNARL</sequence>
<dbReference type="PANTHER" id="PTHR13847:SF284">
    <property type="entry name" value="FAD DEPENDENT OXIDOREDUCTASE DOMAIN-CONTAINING PROTEIN"/>
    <property type="match status" value="1"/>
</dbReference>
<accession>A0A9P7YNP7</accession>
<dbReference type="Pfam" id="PF01266">
    <property type="entry name" value="DAO"/>
    <property type="match status" value="1"/>
</dbReference>
<dbReference type="OrthoDB" id="429143at2759"/>